<evidence type="ECO:0000256" key="1">
    <source>
        <dbReference type="ARBA" id="ARBA00010505"/>
    </source>
</evidence>
<dbReference type="SUPFAM" id="SSF52833">
    <property type="entry name" value="Thioredoxin-like"/>
    <property type="match status" value="1"/>
</dbReference>
<comment type="caution">
    <text evidence="3">The sequence shown here is derived from an EMBL/GenBank/DDBJ whole genome shotgun (WGS) entry which is preliminary data.</text>
</comment>
<protein>
    <recommendedName>
        <fullName evidence="2">Thioredoxin domain-containing protein</fullName>
    </recommendedName>
</protein>
<dbReference type="InterPro" id="IPR013766">
    <property type="entry name" value="Thioredoxin_domain"/>
</dbReference>
<sequence>MATHKLVLLPGQTFPDLTVTLTTGEQEVVKSDGKNAKLIVVYRGAFCPFCNATAEELKKGLPKLKENGIDVIMLSADLLDVAKKFVADHSLDFPVGHSLDEAQLKTLSTYVSSPTNYIEQKQIFSEPAWFLLEANNKIKYVEYGSTSFSARPNIDKLLAGYNYSKKRAQEYPEFGKVVFGSYNL</sequence>
<gene>
    <name evidence="3" type="ORF">HK100_000286</name>
</gene>
<evidence type="ECO:0000259" key="2">
    <source>
        <dbReference type="PROSITE" id="PS51352"/>
    </source>
</evidence>
<proteinExistence type="inferred from homology"/>
<evidence type="ECO:0000313" key="4">
    <source>
        <dbReference type="Proteomes" id="UP001211907"/>
    </source>
</evidence>
<name>A0AAD5T4M9_9FUNG</name>
<dbReference type="PROSITE" id="PS00195">
    <property type="entry name" value="GLUTAREDOXIN_1"/>
    <property type="match status" value="1"/>
</dbReference>
<reference evidence="3" key="1">
    <citation type="submission" date="2020-05" db="EMBL/GenBank/DDBJ databases">
        <title>Phylogenomic resolution of chytrid fungi.</title>
        <authorList>
            <person name="Stajich J.E."/>
            <person name="Amses K."/>
            <person name="Simmons R."/>
            <person name="Seto K."/>
            <person name="Myers J."/>
            <person name="Bonds A."/>
            <person name="Quandt C.A."/>
            <person name="Barry K."/>
            <person name="Liu P."/>
            <person name="Grigoriev I."/>
            <person name="Longcore J.E."/>
            <person name="James T.Y."/>
        </authorList>
    </citation>
    <scope>NUCLEOTIDE SEQUENCE</scope>
    <source>
        <strain evidence="3">JEL0513</strain>
    </source>
</reference>
<dbReference type="InterPro" id="IPR036249">
    <property type="entry name" value="Thioredoxin-like_sf"/>
</dbReference>
<comment type="similarity">
    <text evidence="1">Belongs to the peroxiredoxin family. Prx5 subfamily.</text>
</comment>
<feature type="domain" description="Thioredoxin" evidence="2">
    <location>
        <begin position="8"/>
        <end position="166"/>
    </location>
</feature>
<dbReference type="EMBL" id="JADGJH010001054">
    <property type="protein sequence ID" value="KAJ3119502.1"/>
    <property type="molecule type" value="Genomic_DNA"/>
</dbReference>
<dbReference type="InterPro" id="IPR011767">
    <property type="entry name" value="GLR_AS"/>
</dbReference>
<dbReference type="InterPro" id="IPR013740">
    <property type="entry name" value="Redoxin"/>
</dbReference>
<dbReference type="Pfam" id="PF08534">
    <property type="entry name" value="Redoxin"/>
    <property type="match status" value="1"/>
</dbReference>
<dbReference type="AlphaFoldDB" id="A0AAD5T4M9"/>
<dbReference type="Gene3D" id="3.40.30.10">
    <property type="entry name" value="Glutaredoxin"/>
    <property type="match status" value="1"/>
</dbReference>
<dbReference type="PROSITE" id="PS51352">
    <property type="entry name" value="THIOREDOXIN_2"/>
    <property type="match status" value="1"/>
</dbReference>
<dbReference type="Proteomes" id="UP001211907">
    <property type="component" value="Unassembled WGS sequence"/>
</dbReference>
<organism evidence="3 4">
    <name type="scientific">Physocladia obscura</name>
    <dbReference type="NCBI Taxonomy" id="109957"/>
    <lineage>
        <taxon>Eukaryota</taxon>
        <taxon>Fungi</taxon>
        <taxon>Fungi incertae sedis</taxon>
        <taxon>Chytridiomycota</taxon>
        <taxon>Chytridiomycota incertae sedis</taxon>
        <taxon>Chytridiomycetes</taxon>
        <taxon>Chytridiales</taxon>
        <taxon>Chytriomycetaceae</taxon>
        <taxon>Physocladia</taxon>
    </lineage>
</organism>
<accession>A0AAD5T4M9</accession>
<dbReference type="GO" id="GO:0016491">
    <property type="term" value="F:oxidoreductase activity"/>
    <property type="evidence" value="ECO:0007669"/>
    <property type="project" value="InterPro"/>
</dbReference>
<evidence type="ECO:0000313" key="3">
    <source>
        <dbReference type="EMBL" id="KAJ3119502.1"/>
    </source>
</evidence>
<keyword evidence="4" id="KW-1185">Reference proteome</keyword>